<name>A0A4S3LXE7_9FLAO</name>
<dbReference type="EMBL" id="SSMC01000004">
    <property type="protein sequence ID" value="THD65876.1"/>
    <property type="molecule type" value="Genomic_DNA"/>
</dbReference>
<evidence type="ECO:0000256" key="1">
    <source>
        <dbReference type="SAM" id="SignalP"/>
    </source>
</evidence>
<sequence length="195" mass="21099">MKNAVLLICLLAGLTAFGQSGSGFGIKGGLNFSSTGDLSFENVENIGSDTKTGWHLGAFAKFGDNLFYLRPELVYTQVRSEYGFNNQSSGFTMHKIDVPVLVGLNIIGPLHIFAGPAFQWILDTELDNVSLGDLDSDVTIGYNLGIGLNLGSLGIDLRYDNSFSSNDASFTDEIFSNTVLDTRPSQVILSLSYMF</sequence>
<dbReference type="InterPro" id="IPR025665">
    <property type="entry name" value="Beta-barrel_OMP_2"/>
</dbReference>
<evidence type="ECO:0000313" key="3">
    <source>
        <dbReference type="EMBL" id="THD65876.1"/>
    </source>
</evidence>
<comment type="caution">
    <text evidence="3">The sequence shown here is derived from an EMBL/GenBank/DDBJ whole genome shotgun (WGS) entry which is preliminary data.</text>
</comment>
<feature type="signal peptide" evidence="1">
    <location>
        <begin position="1"/>
        <end position="18"/>
    </location>
</feature>
<feature type="domain" description="Outer membrane protein beta-barrel" evidence="2">
    <location>
        <begin position="18"/>
        <end position="166"/>
    </location>
</feature>
<evidence type="ECO:0000313" key="4">
    <source>
        <dbReference type="Proteomes" id="UP000305939"/>
    </source>
</evidence>
<keyword evidence="1" id="KW-0732">Signal</keyword>
<gene>
    <name evidence="3" type="ORF">E7Z59_14975</name>
</gene>
<accession>A0A4S3LXE7</accession>
<dbReference type="RefSeq" id="WP_136337159.1">
    <property type="nucleotide sequence ID" value="NZ_QXMP01000024.1"/>
</dbReference>
<dbReference type="InterPro" id="IPR011250">
    <property type="entry name" value="OMP/PagP_B-barrel"/>
</dbReference>
<organism evidence="3 4">
    <name type="scientific">Robertkochia marina</name>
    <dbReference type="NCBI Taxonomy" id="1227945"/>
    <lineage>
        <taxon>Bacteria</taxon>
        <taxon>Pseudomonadati</taxon>
        <taxon>Bacteroidota</taxon>
        <taxon>Flavobacteriia</taxon>
        <taxon>Flavobacteriales</taxon>
        <taxon>Flavobacteriaceae</taxon>
        <taxon>Robertkochia</taxon>
    </lineage>
</organism>
<dbReference type="AlphaFoldDB" id="A0A4S3LXE7"/>
<keyword evidence="4" id="KW-1185">Reference proteome</keyword>
<dbReference type="Pfam" id="PF13568">
    <property type="entry name" value="OMP_b-brl_2"/>
    <property type="match status" value="1"/>
</dbReference>
<feature type="chain" id="PRO_5020975399" evidence="1">
    <location>
        <begin position="19"/>
        <end position="195"/>
    </location>
</feature>
<proteinExistence type="predicted"/>
<dbReference type="Proteomes" id="UP000305939">
    <property type="component" value="Unassembled WGS sequence"/>
</dbReference>
<protein>
    <submittedName>
        <fullName evidence="3">PorT family protein</fullName>
    </submittedName>
</protein>
<dbReference type="OrthoDB" id="1431594at2"/>
<reference evidence="3 4" key="1">
    <citation type="submission" date="2019-04" db="EMBL/GenBank/DDBJ databases">
        <title>Draft genome sequence of Robertkochia marina CC-AMO-30D.</title>
        <authorList>
            <person name="Hameed A."/>
            <person name="Lin S.-Y."/>
            <person name="Shahina M."/>
            <person name="Lai W.-A."/>
            <person name="Young C.-C."/>
        </authorList>
    </citation>
    <scope>NUCLEOTIDE SEQUENCE [LARGE SCALE GENOMIC DNA]</scope>
    <source>
        <strain evidence="3 4">CC-AMO-30D</strain>
    </source>
</reference>
<evidence type="ECO:0000259" key="2">
    <source>
        <dbReference type="Pfam" id="PF13568"/>
    </source>
</evidence>
<dbReference type="SUPFAM" id="SSF56925">
    <property type="entry name" value="OMPA-like"/>
    <property type="match status" value="1"/>
</dbReference>